<reference evidence="1 2" key="1">
    <citation type="submission" date="2011-04" db="EMBL/GenBank/DDBJ databases">
        <title>The Genome Sequence of Clostridium citroniae WAL-19142.</title>
        <authorList>
            <consortium name="The Broad Institute Genome Sequencing Platform"/>
            <person name="Earl A."/>
            <person name="Ward D."/>
            <person name="Feldgarden M."/>
            <person name="Gevers D."/>
            <person name="Warren Y.A."/>
            <person name="Tyrrell K.L."/>
            <person name="Citron D.M."/>
            <person name="Goldstein E.J."/>
            <person name="Daigneault M."/>
            <person name="Allen-Vercoe E."/>
            <person name="Young S.K."/>
            <person name="Zeng Q."/>
            <person name="Gargeya S."/>
            <person name="Fitzgerald M."/>
            <person name="Haas B."/>
            <person name="Abouelleil A."/>
            <person name="Alvarado L."/>
            <person name="Arachchi H.M."/>
            <person name="Berlin A."/>
            <person name="Brown A."/>
            <person name="Chapman S.B."/>
            <person name="Chen Z."/>
            <person name="Dunbar C."/>
            <person name="Freedman E."/>
            <person name="Gearin G."/>
            <person name="Gellesch M."/>
            <person name="Goldberg J."/>
            <person name="Griggs A."/>
            <person name="Gujja S."/>
            <person name="Heilman E.R."/>
            <person name="Heiman D."/>
            <person name="Howarth C."/>
            <person name="Larson L."/>
            <person name="Lui A."/>
            <person name="MacDonald P.J."/>
            <person name="Mehta T."/>
            <person name="Montmayeur A."/>
            <person name="Murphy C."/>
            <person name="Neiman D."/>
            <person name="Pearson M."/>
            <person name="Priest M."/>
            <person name="Roberts A."/>
            <person name="Saif S."/>
            <person name="Shea T."/>
            <person name="Shenoy N."/>
            <person name="Sisk P."/>
            <person name="Stolte C."/>
            <person name="Sykes S."/>
            <person name="White J."/>
            <person name="Yandava C."/>
            <person name="Wortman J."/>
            <person name="Nusbaum C."/>
            <person name="Birren B."/>
        </authorList>
    </citation>
    <scope>NUCLEOTIDE SEQUENCE [LARGE SCALE GENOMIC DNA]</scope>
    <source>
        <strain evidence="1 2">WAL-19142</strain>
    </source>
</reference>
<dbReference type="PATRIC" id="fig|742734.4.peg.4036"/>
<proteinExistence type="predicted"/>
<organism evidence="1 2">
    <name type="scientific">[Clostridium] citroniae WAL-19142</name>
    <dbReference type="NCBI Taxonomy" id="742734"/>
    <lineage>
        <taxon>Bacteria</taxon>
        <taxon>Bacillati</taxon>
        <taxon>Bacillota</taxon>
        <taxon>Clostridia</taxon>
        <taxon>Lachnospirales</taxon>
        <taxon>Lachnospiraceae</taxon>
        <taxon>Enterocloster</taxon>
    </lineage>
</organism>
<sequence length="82" mass="8934">MKVKVLGIQSVDYVSRKTGNPVKGVTLHSSFKDAQVEGESVSSIFVSDNLNIKAVADIRPGTMVDVEYNNRGYVCDLAICKQ</sequence>
<dbReference type="GeneID" id="93162668"/>
<comment type="caution">
    <text evidence="1">The sequence shown here is derived from an EMBL/GenBank/DDBJ whole genome shotgun (WGS) entry which is preliminary data.</text>
</comment>
<evidence type="ECO:0000313" key="2">
    <source>
        <dbReference type="Proteomes" id="UP000037392"/>
    </source>
</evidence>
<dbReference type="EMBL" id="ADLK01000028">
    <property type="protein sequence ID" value="KMW17113.1"/>
    <property type="molecule type" value="Genomic_DNA"/>
</dbReference>
<dbReference type="OrthoDB" id="2063528at2"/>
<gene>
    <name evidence="1" type="ORF">HMPREF9470_03766</name>
</gene>
<protein>
    <submittedName>
        <fullName evidence="1">Uncharacterized protein</fullName>
    </submittedName>
</protein>
<name>A0A0J9BWC2_9FIRM</name>
<accession>A0A0J9BWC2</accession>
<evidence type="ECO:0000313" key="1">
    <source>
        <dbReference type="EMBL" id="KMW17113.1"/>
    </source>
</evidence>
<dbReference type="Proteomes" id="UP000037392">
    <property type="component" value="Unassembled WGS sequence"/>
</dbReference>
<dbReference type="RefSeq" id="WP_048930480.1">
    <property type="nucleotide sequence ID" value="NZ_KQ235880.1"/>
</dbReference>
<dbReference type="AlphaFoldDB" id="A0A0J9BWC2"/>